<keyword evidence="3" id="KW-1185">Reference proteome</keyword>
<keyword evidence="1" id="KW-0175">Coiled coil</keyword>
<dbReference type="EMBL" id="JAFBCL010000001">
    <property type="protein sequence ID" value="MBM7812472.1"/>
    <property type="molecule type" value="Genomic_DNA"/>
</dbReference>
<accession>A0ABS2S8C5</accession>
<proteinExistence type="predicted"/>
<evidence type="ECO:0000256" key="1">
    <source>
        <dbReference type="SAM" id="Coils"/>
    </source>
</evidence>
<feature type="coiled-coil region" evidence="1">
    <location>
        <begin position="27"/>
        <end position="54"/>
    </location>
</feature>
<protein>
    <submittedName>
        <fullName evidence="2">Uncharacterized protein</fullName>
    </submittedName>
</protein>
<evidence type="ECO:0000313" key="2">
    <source>
        <dbReference type="EMBL" id="MBM7812472.1"/>
    </source>
</evidence>
<feature type="coiled-coil region" evidence="1">
    <location>
        <begin position="87"/>
        <end position="114"/>
    </location>
</feature>
<reference evidence="2 3" key="1">
    <citation type="submission" date="2021-01" db="EMBL/GenBank/DDBJ databases">
        <title>Sequencing the genomes of 1000 actinobacteria strains.</title>
        <authorList>
            <person name="Klenk H.-P."/>
        </authorList>
    </citation>
    <scope>NUCLEOTIDE SEQUENCE [LARGE SCALE GENOMIC DNA]</scope>
    <source>
        <strain evidence="2 3">DSM 44581</strain>
    </source>
</reference>
<gene>
    <name evidence="2" type="ORF">JOE68_003337</name>
</gene>
<organism evidence="2 3">
    <name type="scientific">Saccharothrix algeriensis</name>
    <dbReference type="NCBI Taxonomy" id="173560"/>
    <lineage>
        <taxon>Bacteria</taxon>
        <taxon>Bacillati</taxon>
        <taxon>Actinomycetota</taxon>
        <taxon>Actinomycetes</taxon>
        <taxon>Pseudonocardiales</taxon>
        <taxon>Pseudonocardiaceae</taxon>
        <taxon>Saccharothrix</taxon>
    </lineage>
</organism>
<name>A0ABS2S8C5_9PSEU</name>
<evidence type="ECO:0000313" key="3">
    <source>
        <dbReference type="Proteomes" id="UP001195724"/>
    </source>
</evidence>
<dbReference type="RefSeq" id="WP_239562268.1">
    <property type="nucleotide sequence ID" value="NZ_JAFBCL010000001.1"/>
</dbReference>
<sequence>MQAMTAGMQGLKQAAESGSFAISQAGAEAYIKAIEDAEGEINNLDLNLLDLAQETKLGTSPDAQAMSRYNMENVHGGGGTTGIMPAIDQLKAALSEAKAALRKAIENYREVDDAAASGLKSY</sequence>
<comment type="caution">
    <text evidence="2">The sequence shown here is derived from an EMBL/GenBank/DDBJ whole genome shotgun (WGS) entry which is preliminary data.</text>
</comment>
<dbReference type="Proteomes" id="UP001195724">
    <property type="component" value="Unassembled WGS sequence"/>
</dbReference>